<dbReference type="Proteomes" id="UP000010847">
    <property type="component" value="Chromosome"/>
</dbReference>
<proteinExistence type="predicted"/>
<dbReference type="EMBL" id="CP007032">
    <property type="protein sequence ID" value="AHF07666.1"/>
    <property type="molecule type" value="Genomic_DNA"/>
</dbReference>
<dbReference type="eggNOG" id="COG3475">
    <property type="taxonomic scope" value="Bacteria"/>
</dbReference>
<dbReference type="RefSeq" id="WP_006716591.1">
    <property type="nucleotide sequence ID" value="NZ_CP007032.1"/>
</dbReference>
<dbReference type="HOGENOM" id="CLU_075543_0_0_9"/>
<protein>
    <submittedName>
        <fullName evidence="2">LICD</fullName>
    </submittedName>
</protein>
<name>W0EF45_9FIRM</name>
<dbReference type="KEGG" id="dmt:DESME_12080"/>
<dbReference type="AlphaFoldDB" id="W0EF45"/>
<evidence type="ECO:0000259" key="1">
    <source>
        <dbReference type="Pfam" id="PF04991"/>
    </source>
</evidence>
<reference evidence="2 3" key="1">
    <citation type="submission" date="2013-12" db="EMBL/GenBank/DDBJ databases">
        <authorList>
            <consortium name="DOE Joint Genome Institute"/>
            <person name="Smidt H."/>
            <person name="Huntemann M."/>
            <person name="Han J."/>
            <person name="Chen A."/>
            <person name="Kyrpides N."/>
            <person name="Mavromatis K."/>
            <person name="Markowitz V."/>
            <person name="Palaniappan K."/>
            <person name="Ivanova N."/>
            <person name="Schaumberg A."/>
            <person name="Pati A."/>
            <person name="Liolios K."/>
            <person name="Nordberg H.P."/>
            <person name="Cantor M.N."/>
            <person name="Hua S.X."/>
            <person name="Woyke T."/>
        </authorList>
    </citation>
    <scope>NUCLEOTIDE SEQUENCE [LARGE SCALE GENOMIC DNA]</scope>
    <source>
        <strain evidence="3">DSM 15288</strain>
    </source>
</reference>
<dbReference type="GO" id="GO:0009100">
    <property type="term" value="P:glycoprotein metabolic process"/>
    <property type="evidence" value="ECO:0007669"/>
    <property type="project" value="UniProtKB-ARBA"/>
</dbReference>
<dbReference type="PANTHER" id="PTHR43404">
    <property type="entry name" value="LIPOPOLYSACCHARIDE CHOLINEPHOSPHOTRANSFERASE LICD"/>
    <property type="match status" value="1"/>
</dbReference>
<feature type="domain" description="LicD/FKTN/FKRP nucleotidyltransferase" evidence="1">
    <location>
        <begin position="29"/>
        <end position="254"/>
    </location>
</feature>
<organism evidence="2 3">
    <name type="scientific">Desulfitobacterium metallireducens DSM 15288</name>
    <dbReference type="NCBI Taxonomy" id="871968"/>
    <lineage>
        <taxon>Bacteria</taxon>
        <taxon>Bacillati</taxon>
        <taxon>Bacillota</taxon>
        <taxon>Clostridia</taxon>
        <taxon>Eubacteriales</taxon>
        <taxon>Desulfitobacteriaceae</taxon>
        <taxon>Desulfitobacterium</taxon>
    </lineage>
</organism>
<evidence type="ECO:0000313" key="3">
    <source>
        <dbReference type="Proteomes" id="UP000010847"/>
    </source>
</evidence>
<dbReference type="PANTHER" id="PTHR43404:SF2">
    <property type="entry name" value="LIPOPOLYSACCHARIDE CHOLINEPHOSPHOTRANSFERASE LICD"/>
    <property type="match status" value="1"/>
</dbReference>
<accession>W0EF45</accession>
<keyword evidence="3" id="KW-1185">Reference proteome</keyword>
<gene>
    <name evidence="2" type="ORF">DESME_12080</name>
</gene>
<dbReference type="Pfam" id="PF04991">
    <property type="entry name" value="LicD"/>
    <property type="match status" value="1"/>
</dbReference>
<dbReference type="InterPro" id="IPR052942">
    <property type="entry name" value="LPS_cholinephosphotransferase"/>
</dbReference>
<sequence>MGNRGEYGTELNKVQSIILSIFKEIVRICDENDIIYFIINGTALGAVRHGGFIPWDDDIDIGMTRENYDHFLSIAQEKLPQDLFLQTVETEPNSPFYCAKVRKNGTKFIEEYCANLNINHGVFVDIFPFDNIPDNLKQRKKHHLKVNIISNFFIAKCLTGSSKPQHGVIGGLKIAVRKLLHIVLILVPKKILYRKLDLECQEYNQTPSKVKAFVKYSYLQIPSIDLEKVDRISFEGVEVNCPGHVNSYLKHHYGDYMMLPPSEKRVGHRPYSLEF</sequence>
<dbReference type="STRING" id="871968.DESME_12080"/>
<evidence type="ECO:0000313" key="2">
    <source>
        <dbReference type="EMBL" id="AHF07666.1"/>
    </source>
</evidence>
<dbReference type="OrthoDB" id="9786100at2"/>
<dbReference type="InterPro" id="IPR007074">
    <property type="entry name" value="LicD/FKTN/FKRP_NTP_transf"/>
</dbReference>